<dbReference type="Proteomes" id="UP000236291">
    <property type="component" value="Unassembled WGS sequence"/>
</dbReference>
<accession>A0A2K3KR61</accession>
<dbReference type="AlphaFoldDB" id="A0A2K3KR61"/>
<keyword evidence="1" id="KW-1133">Transmembrane helix</keyword>
<proteinExistence type="predicted"/>
<keyword evidence="1" id="KW-0472">Membrane</keyword>
<sequence>MNWSRQYRVSVTAALINLLNTIWFVRNQVRFNNKLISWKSAIPMIIANTSLSGNITNKVSSSSIRDFTILKHFKVKIHHPRPPVIKEIVWHPPLLNWTKCNIDGASKGNPGLSACGGVFRNNASDSASVVLAVSNPNKHVTWSLRNRWQNAMELLKQINGIIT</sequence>
<dbReference type="EMBL" id="ASHM01106425">
    <property type="protein sequence ID" value="PNX68777.1"/>
    <property type="molecule type" value="Genomic_DNA"/>
</dbReference>
<protein>
    <submittedName>
        <fullName evidence="2">Ribonuclease H</fullName>
    </submittedName>
</protein>
<evidence type="ECO:0000256" key="1">
    <source>
        <dbReference type="SAM" id="Phobius"/>
    </source>
</evidence>
<feature type="transmembrane region" description="Helical" evidence="1">
    <location>
        <begin position="6"/>
        <end position="25"/>
    </location>
</feature>
<keyword evidence="1" id="KW-0812">Transmembrane</keyword>
<feature type="non-terminal residue" evidence="2">
    <location>
        <position position="163"/>
    </location>
</feature>
<gene>
    <name evidence="2" type="ORF">L195_g056353</name>
</gene>
<reference evidence="2 3" key="2">
    <citation type="journal article" date="2017" name="Front. Plant Sci.">
        <title>Gene Classification and Mining of Molecular Markers Useful in Red Clover (Trifolium pratense) Breeding.</title>
        <authorList>
            <person name="Istvanek J."/>
            <person name="Dluhosova J."/>
            <person name="Dluhos P."/>
            <person name="Patkova L."/>
            <person name="Nedelnik J."/>
            <person name="Repkova J."/>
        </authorList>
    </citation>
    <scope>NUCLEOTIDE SEQUENCE [LARGE SCALE GENOMIC DNA]</scope>
    <source>
        <strain evidence="3">cv. Tatra</strain>
        <tissue evidence="2">Young leaves</tissue>
    </source>
</reference>
<reference evidence="2 3" key="1">
    <citation type="journal article" date="2014" name="Am. J. Bot.">
        <title>Genome assembly and annotation for red clover (Trifolium pratense; Fabaceae).</title>
        <authorList>
            <person name="Istvanek J."/>
            <person name="Jaros M."/>
            <person name="Krenek A."/>
            <person name="Repkova J."/>
        </authorList>
    </citation>
    <scope>NUCLEOTIDE SEQUENCE [LARGE SCALE GENOMIC DNA]</scope>
    <source>
        <strain evidence="3">cv. Tatra</strain>
        <tissue evidence="2">Young leaves</tissue>
    </source>
</reference>
<evidence type="ECO:0000313" key="3">
    <source>
        <dbReference type="Proteomes" id="UP000236291"/>
    </source>
</evidence>
<name>A0A2K3KR61_TRIPR</name>
<organism evidence="2 3">
    <name type="scientific">Trifolium pratense</name>
    <name type="common">Red clover</name>
    <dbReference type="NCBI Taxonomy" id="57577"/>
    <lineage>
        <taxon>Eukaryota</taxon>
        <taxon>Viridiplantae</taxon>
        <taxon>Streptophyta</taxon>
        <taxon>Embryophyta</taxon>
        <taxon>Tracheophyta</taxon>
        <taxon>Spermatophyta</taxon>
        <taxon>Magnoliopsida</taxon>
        <taxon>eudicotyledons</taxon>
        <taxon>Gunneridae</taxon>
        <taxon>Pentapetalae</taxon>
        <taxon>rosids</taxon>
        <taxon>fabids</taxon>
        <taxon>Fabales</taxon>
        <taxon>Fabaceae</taxon>
        <taxon>Papilionoideae</taxon>
        <taxon>50 kb inversion clade</taxon>
        <taxon>NPAAA clade</taxon>
        <taxon>Hologalegina</taxon>
        <taxon>IRL clade</taxon>
        <taxon>Trifolieae</taxon>
        <taxon>Trifolium</taxon>
    </lineage>
</organism>
<evidence type="ECO:0000313" key="2">
    <source>
        <dbReference type="EMBL" id="PNX68777.1"/>
    </source>
</evidence>
<comment type="caution">
    <text evidence="2">The sequence shown here is derived from an EMBL/GenBank/DDBJ whole genome shotgun (WGS) entry which is preliminary data.</text>
</comment>